<evidence type="ECO:0000259" key="2">
    <source>
        <dbReference type="Pfam" id="PF13556"/>
    </source>
</evidence>
<evidence type="ECO:0000259" key="4">
    <source>
        <dbReference type="Pfam" id="PF17853"/>
    </source>
</evidence>
<feature type="domain" description="CdaR GGDEF-like" evidence="4">
    <location>
        <begin position="177"/>
        <end position="282"/>
    </location>
</feature>
<dbReference type="AlphaFoldDB" id="A0A1J4N6K5"/>
<dbReference type="Pfam" id="PF13556">
    <property type="entry name" value="HTH_30"/>
    <property type="match status" value="1"/>
</dbReference>
<comment type="similarity">
    <text evidence="1">Belongs to the CdaR family.</text>
</comment>
<dbReference type="Proteomes" id="UP000033772">
    <property type="component" value="Unassembled WGS sequence"/>
</dbReference>
<dbReference type="Pfam" id="PF17853">
    <property type="entry name" value="GGDEF_2"/>
    <property type="match status" value="1"/>
</dbReference>
<dbReference type="InterPro" id="IPR051448">
    <property type="entry name" value="CdaR-like_regulators"/>
</dbReference>
<evidence type="ECO:0000313" key="6">
    <source>
        <dbReference type="Proteomes" id="UP000033772"/>
    </source>
</evidence>
<dbReference type="PANTHER" id="PTHR33744:SF1">
    <property type="entry name" value="DNA-BINDING TRANSCRIPTIONAL ACTIVATOR ADER"/>
    <property type="match status" value="1"/>
</dbReference>
<organism evidence="5 6">
    <name type="scientific">Nocardioides luteus</name>
    <dbReference type="NCBI Taxonomy" id="1844"/>
    <lineage>
        <taxon>Bacteria</taxon>
        <taxon>Bacillati</taxon>
        <taxon>Actinomycetota</taxon>
        <taxon>Actinomycetes</taxon>
        <taxon>Propionibacteriales</taxon>
        <taxon>Nocardioidaceae</taxon>
        <taxon>Nocardioides</taxon>
    </lineage>
</organism>
<evidence type="ECO:0000256" key="1">
    <source>
        <dbReference type="ARBA" id="ARBA00006754"/>
    </source>
</evidence>
<dbReference type="STRING" id="1844.UG56_008600"/>
<dbReference type="EMBL" id="JZDQ02000010">
    <property type="protein sequence ID" value="OIJ27118.1"/>
    <property type="molecule type" value="Genomic_DNA"/>
</dbReference>
<comment type="caution">
    <text evidence="5">The sequence shown here is derived from an EMBL/GenBank/DDBJ whole genome shotgun (WGS) entry which is preliminary data.</text>
</comment>
<dbReference type="Pfam" id="PF14361">
    <property type="entry name" value="RsbRD_N"/>
    <property type="match status" value="1"/>
</dbReference>
<dbReference type="RefSeq" id="WP_071326963.1">
    <property type="nucleotide sequence ID" value="NZ_JZDQ02000010.1"/>
</dbReference>
<evidence type="ECO:0000313" key="5">
    <source>
        <dbReference type="EMBL" id="OIJ27118.1"/>
    </source>
</evidence>
<name>A0A1J4N6K5_9ACTN</name>
<reference evidence="5" key="1">
    <citation type="submission" date="2016-10" db="EMBL/GenBank/DDBJ databases">
        <title>Draft Genome Sequence of Nocardioides luteus Strain BAFB, an Alkane-Degrading Bacterium Isolated from JP-7 Polluted Soil.</title>
        <authorList>
            <person name="Brown L."/>
            <person name="Ruiz O.N."/>
            <person name="Gunasekera T."/>
        </authorList>
    </citation>
    <scope>NUCLEOTIDE SEQUENCE [LARGE SCALE GENOMIC DNA]</scope>
    <source>
        <strain evidence="5">BAFB</strain>
    </source>
</reference>
<evidence type="ECO:0008006" key="7">
    <source>
        <dbReference type="Google" id="ProtNLM"/>
    </source>
</evidence>
<gene>
    <name evidence="5" type="ORF">UG56_008600</name>
</gene>
<feature type="domain" description="RsbT co-antagonist protein RsbRD N-terminal" evidence="3">
    <location>
        <begin position="20"/>
        <end position="162"/>
    </location>
</feature>
<dbReference type="InterPro" id="IPR025751">
    <property type="entry name" value="RsbRD_N_dom"/>
</dbReference>
<evidence type="ECO:0000259" key="3">
    <source>
        <dbReference type="Pfam" id="PF14361"/>
    </source>
</evidence>
<protein>
    <recommendedName>
        <fullName evidence="7">PucR C-terminal helix-turn-helix domain-containing protein</fullName>
    </recommendedName>
</protein>
<keyword evidence="6" id="KW-1185">Reference proteome</keyword>
<dbReference type="PANTHER" id="PTHR33744">
    <property type="entry name" value="CARBOHYDRATE DIACID REGULATOR"/>
    <property type="match status" value="1"/>
</dbReference>
<dbReference type="InterPro" id="IPR041522">
    <property type="entry name" value="CdaR_GGDEF"/>
</dbReference>
<dbReference type="InterPro" id="IPR042070">
    <property type="entry name" value="PucR_C-HTH_sf"/>
</dbReference>
<accession>A0A1J4N6K5</accession>
<feature type="domain" description="PucR C-terminal helix-turn-helix" evidence="2">
    <location>
        <begin position="333"/>
        <end position="389"/>
    </location>
</feature>
<dbReference type="Gene3D" id="1.10.10.2840">
    <property type="entry name" value="PucR C-terminal helix-turn-helix domain"/>
    <property type="match status" value="1"/>
</dbReference>
<dbReference type="InterPro" id="IPR025736">
    <property type="entry name" value="PucR_C-HTH_dom"/>
</dbReference>
<sequence>MTRPDGRLQLAAWAEKNIARLADDACAQVADRIATYYRDRESGLVSLDELRQSFAHNLRSVVAAIGDPHAELDLDASDRTGRRRAKQGVPLPEVLRAYRICFAALWEALVEHVQQTRQPALTDALIATAGVIWRFTDEHAVVLTEAYRAATAELMLAEQRRRSAVVEAVLTGRPGPESGPWEAAALLGFPADALLIVVAAETHGLAKESLANVEQRLAEKGFVSGWRLTPAQQLGIVSFPAEREEEVLETLRGFADARTGVSPPYASLPETPRALRLARAALAGLEPGTAGLRTFDHSPLAALVVYEPAERRRLAENVLGEVLRQPAEDRDLLLETLDMYLEQSGSAERAATLLYCHPNTVRNRLRRIQELTGRSLTEPMDVAELAAAAYALRVASATELWAPNARKRPGVSPQRSRPPG</sequence>
<proteinExistence type="inferred from homology"/>